<gene>
    <name evidence="3" type="ORF">C900_04257</name>
</gene>
<name>L8JX91_9BACT</name>
<dbReference type="SUPFAM" id="SSF46785">
    <property type="entry name" value="Winged helix' DNA-binding domain"/>
    <property type="match status" value="1"/>
</dbReference>
<dbReference type="InterPro" id="IPR039422">
    <property type="entry name" value="MarR/SlyA-like"/>
</dbReference>
<dbReference type="eggNOG" id="COG1846">
    <property type="taxonomic scope" value="Bacteria"/>
</dbReference>
<evidence type="ECO:0000313" key="4">
    <source>
        <dbReference type="Proteomes" id="UP000011135"/>
    </source>
</evidence>
<dbReference type="Gene3D" id="1.10.10.10">
    <property type="entry name" value="Winged helix-like DNA-binding domain superfamily/Winged helix DNA-binding domain"/>
    <property type="match status" value="1"/>
</dbReference>
<dbReference type="PANTHER" id="PTHR33164:SF43">
    <property type="entry name" value="HTH-TYPE TRANSCRIPTIONAL REPRESSOR YETL"/>
    <property type="match status" value="1"/>
</dbReference>
<dbReference type="InterPro" id="IPR036390">
    <property type="entry name" value="WH_DNA-bd_sf"/>
</dbReference>
<accession>L8JX91</accession>
<dbReference type="SMART" id="SM00347">
    <property type="entry name" value="HTH_MARR"/>
    <property type="match status" value="1"/>
</dbReference>
<sequence length="139" mass="16575">MLYSIRDVYRIKNIDIEPNWHFVFLILKDHKTRTMSEMAEAFQLSQPAVVKIINKMKKRGYIDIVQDGHDNRKRQLRLSKKAVDLLPMFETIWSAGQLSIRQMLQDNEQFLAELESLEQQLQHKSFNERILTNLKCQEK</sequence>
<dbReference type="Pfam" id="PF12802">
    <property type="entry name" value="MarR_2"/>
    <property type="match status" value="1"/>
</dbReference>
<organism evidence="3 4">
    <name type="scientific">Fulvivirga imtechensis AK7</name>
    <dbReference type="NCBI Taxonomy" id="1237149"/>
    <lineage>
        <taxon>Bacteria</taxon>
        <taxon>Pseudomonadati</taxon>
        <taxon>Bacteroidota</taxon>
        <taxon>Cytophagia</taxon>
        <taxon>Cytophagales</taxon>
        <taxon>Fulvivirgaceae</taxon>
        <taxon>Fulvivirga</taxon>
    </lineage>
</organism>
<comment type="caution">
    <text evidence="3">The sequence shown here is derived from an EMBL/GenBank/DDBJ whole genome shotgun (WGS) entry which is preliminary data.</text>
</comment>
<proteinExistence type="predicted"/>
<feature type="coiled-coil region" evidence="1">
    <location>
        <begin position="100"/>
        <end position="127"/>
    </location>
</feature>
<dbReference type="STRING" id="1237149.C900_04257"/>
<dbReference type="PANTHER" id="PTHR33164">
    <property type="entry name" value="TRANSCRIPTIONAL REGULATOR, MARR FAMILY"/>
    <property type="match status" value="1"/>
</dbReference>
<evidence type="ECO:0000256" key="1">
    <source>
        <dbReference type="SAM" id="Coils"/>
    </source>
</evidence>
<keyword evidence="1" id="KW-0175">Coiled coil</keyword>
<feature type="domain" description="HTH marR-type" evidence="2">
    <location>
        <begin position="1"/>
        <end position="123"/>
    </location>
</feature>
<evidence type="ECO:0000259" key="2">
    <source>
        <dbReference type="PROSITE" id="PS50995"/>
    </source>
</evidence>
<protein>
    <submittedName>
        <fullName evidence="3">Transcriptional regulator, MarR family</fullName>
    </submittedName>
</protein>
<reference evidence="3 4" key="1">
    <citation type="submission" date="2012-12" db="EMBL/GenBank/DDBJ databases">
        <title>Genome assembly of Fulvivirga imtechensis AK7.</title>
        <authorList>
            <person name="Nupur N."/>
            <person name="Khatri I."/>
            <person name="Kumar R."/>
            <person name="Subramanian S."/>
            <person name="Pinnaka A."/>
        </authorList>
    </citation>
    <scope>NUCLEOTIDE SEQUENCE [LARGE SCALE GENOMIC DNA]</scope>
    <source>
        <strain evidence="3 4">AK7</strain>
    </source>
</reference>
<dbReference type="InterPro" id="IPR036388">
    <property type="entry name" value="WH-like_DNA-bd_sf"/>
</dbReference>
<dbReference type="GO" id="GO:0003700">
    <property type="term" value="F:DNA-binding transcription factor activity"/>
    <property type="evidence" value="ECO:0007669"/>
    <property type="project" value="InterPro"/>
</dbReference>
<keyword evidence="4" id="KW-1185">Reference proteome</keyword>
<evidence type="ECO:0000313" key="3">
    <source>
        <dbReference type="EMBL" id="ELR73405.1"/>
    </source>
</evidence>
<dbReference type="EMBL" id="AMZN01000006">
    <property type="protein sequence ID" value="ELR73405.1"/>
    <property type="molecule type" value="Genomic_DNA"/>
</dbReference>
<dbReference type="Proteomes" id="UP000011135">
    <property type="component" value="Unassembled WGS sequence"/>
</dbReference>
<dbReference type="PROSITE" id="PS50995">
    <property type="entry name" value="HTH_MARR_2"/>
    <property type="match status" value="1"/>
</dbReference>
<dbReference type="AlphaFoldDB" id="L8JX91"/>
<dbReference type="GO" id="GO:0006950">
    <property type="term" value="P:response to stress"/>
    <property type="evidence" value="ECO:0007669"/>
    <property type="project" value="TreeGrafter"/>
</dbReference>
<dbReference type="InterPro" id="IPR000835">
    <property type="entry name" value="HTH_MarR-typ"/>
</dbReference>